<feature type="region of interest" description="Disordered" evidence="1">
    <location>
        <begin position="50"/>
        <end position="75"/>
    </location>
</feature>
<proteinExistence type="predicted"/>
<gene>
    <name evidence="2" type="ORF">VZ94_02080</name>
</gene>
<evidence type="ECO:0000256" key="1">
    <source>
        <dbReference type="SAM" id="MobiDB-lite"/>
    </source>
</evidence>
<dbReference type="AlphaFoldDB" id="A0A0F3IM59"/>
<evidence type="ECO:0000313" key="2">
    <source>
        <dbReference type="EMBL" id="KJV07860.1"/>
    </source>
</evidence>
<organism evidence="2 3">
    <name type="scientific">Methylocucumis oryzae</name>
    <dbReference type="NCBI Taxonomy" id="1632867"/>
    <lineage>
        <taxon>Bacteria</taxon>
        <taxon>Pseudomonadati</taxon>
        <taxon>Pseudomonadota</taxon>
        <taxon>Gammaproteobacteria</taxon>
        <taxon>Methylococcales</taxon>
        <taxon>Methylococcaceae</taxon>
        <taxon>Methylocucumis</taxon>
    </lineage>
</organism>
<keyword evidence="3" id="KW-1185">Reference proteome</keyword>
<dbReference type="EMBL" id="LAJX01000015">
    <property type="protein sequence ID" value="KJV07860.1"/>
    <property type="molecule type" value="Genomic_DNA"/>
</dbReference>
<sequence>MEALLNMVENVIGDCTKADAVEQYVIDELRKMGSDALHCWAESAVDKATEQIRKEQPGLHGNGKKKSAGTPPTES</sequence>
<comment type="caution">
    <text evidence="2">The sequence shown here is derived from an EMBL/GenBank/DDBJ whole genome shotgun (WGS) entry which is preliminary data.</text>
</comment>
<evidence type="ECO:0000313" key="3">
    <source>
        <dbReference type="Proteomes" id="UP000033684"/>
    </source>
</evidence>
<dbReference type="Proteomes" id="UP000033684">
    <property type="component" value="Unassembled WGS sequence"/>
</dbReference>
<protein>
    <submittedName>
        <fullName evidence="2">Uncharacterized protein</fullName>
    </submittedName>
</protein>
<accession>A0A0F3IM59</accession>
<name>A0A0F3IM59_9GAMM</name>
<reference evidence="3" key="1">
    <citation type="submission" date="2015-03" db="EMBL/GenBank/DDBJ databases">
        <title>Draft genome sequence of a novel methanotroph (Sn10-6) isolated from flooded ricefield rhizosphere in India.</title>
        <authorList>
            <person name="Pandit P.S."/>
            <person name="Pore S.D."/>
            <person name="Arora P."/>
            <person name="Kapse N.G."/>
            <person name="Dhakephalkar P.K."/>
            <person name="Rahalkar M.C."/>
        </authorList>
    </citation>
    <scope>NUCLEOTIDE SEQUENCE [LARGE SCALE GENOMIC DNA]</scope>
    <source>
        <strain evidence="3">Sn10-6</strain>
    </source>
</reference>
<reference evidence="2 3" key="2">
    <citation type="journal article" date="2016" name="Microb. Ecol.">
        <title>Genome Characteristics of a Novel Type I Methanotroph (Sn10-6) Isolated from a Flooded Indian Rice Field.</title>
        <authorList>
            <person name="Rahalkar M.C."/>
            <person name="Pandit P.S."/>
            <person name="Dhakephalkar P.K."/>
            <person name="Pore S."/>
            <person name="Arora P."/>
            <person name="Kapse N."/>
        </authorList>
    </citation>
    <scope>NUCLEOTIDE SEQUENCE [LARGE SCALE GENOMIC DNA]</scope>
    <source>
        <strain evidence="2 3">Sn10-6</strain>
    </source>
</reference>